<feature type="compositionally biased region" description="Low complexity" evidence="1">
    <location>
        <begin position="8"/>
        <end position="17"/>
    </location>
</feature>
<dbReference type="InterPro" id="IPR046373">
    <property type="entry name" value="Acyl-CoA_Oxase/DH_mid-dom_sf"/>
</dbReference>
<keyword evidence="3" id="KW-1185">Reference proteome</keyword>
<dbReference type="EMBL" id="SOHE01000027">
    <property type="protein sequence ID" value="TFD52737.1"/>
    <property type="molecule type" value="Genomic_DNA"/>
</dbReference>
<dbReference type="RefSeq" id="WP_134518692.1">
    <property type="nucleotide sequence ID" value="NZ_SOHE01000027.1"/>
</dbReference>
<dbReference type="GO" id="GO:0016627">
    <property type="term" value="F:oxidoreductase activity, acting on the CH-CH group of donors"/>
    <property type="evidence" value="ECO:0007669"/>
    <property type="project" value="InterPro"/>
</dbReference>
<dbReference type="SUPFAM" id="SSF56645">
    <property type="entry name" value="Acyl-CoA dehydrogenase NM domain-like"/>
    <property type="match status" value="1"/>
</dbReference>
<feature type="region of interest" description="Disordered" evidence="1">
    <location>
        <begin position="1"/>
        <end position="24"/>
    </location>
</feature>
<organism evidence="2 3">
    <name type="scientific">Cryobacterium frigoriphilum</name>
    <dbReference type="NCBI Taxonomy" id="1259150"/>
    <lineage>
        <taxon>Bacteria</taxon>
        <taxon>Bacillati</taxon>
        <taxon>Actinomycetota</taxon>
        <taxon>Actinomycetes</taxon>
        <taxon>Micrococcales</taxon>
        <taxon>Microbacteriaceae</taxon>
        <taxon>Cryobacterium</taxon>
    </lineage>
</organism>
<dbReference type="Gene3D" id="2.40.110.10">
    <property type="entry name" value="Butyryl-CoA Dehydrogenase, subunit A, domain 2"/>
    <property type="match status" value="1"/>
</dbReference>
<gene>
    <name evidence="2" type="ORF">E3T55_06105</name>
</gene>
<dbReference type="AlphaFoldDB" id="A0A4R9A5U0"/>
<evidence type="ECO:0000313" key="3">
    <source>
        <dbReference type="Proteomes" id="UP000297447"/>
    </source>
</evidence>
<sequence length="408" mass="41652">MSTQTDIRPGSAAARPGPRGPQPVRLPTVTAAVTAAVAAAPPERSSLGAVVTEAAAVRGDPGRALALAAKLGRSVPRIGDGDTATLFETLASLGAIDLTAARVAEAHFDALAILNQATIDPSGLFSMTDSATGVWGVFAAEAGGMRLTAAPWSGAAPEAVGLDAGPRPAARWRLDGTKPWCSLAGSITHALVTAHTSDTERRLFAVDLRQPGVGVRTGGWVALGLPRVPSGPVDFAAVEARPIGADGWYLSRPGFAWGGIGVAACWFGGAVGLARQLYAAEHRPPNHAPDQVALAHLGAIDVLLSACATTLAQAAAAIDSGAATGVDGARLAARVRGLVARTVDEVICRVGHALGPTPLAFDARHAQRVADLQLYVRQHHAERDDAALGRLLLATRGHSAEGDAGTPW</sequence>
<protein>
    <submittedName>
        <fullName evidence="2">Acyl-CoA dehydrogenase</fullName>
    </submittedName>
</protein>
<evidence type="ECO:0000313" key="2">
    <source>
        <dbReference type="EMBL" id="TFD52737.1"/>
    </source>
</evidence>
<dbReference type="InterPro" id="IPR009100">
    <property type="entry name" value="AcylCoA_DH/oxidase_NM_dom_sf"/>
</dbReference>
<evidence type="ECO:0000256" key="1">
    <source>
        <dbReference type="SAM" id="MobiDB-lite"/>
    </source>
</evidence>
<comment type="caution">
    <text evidence="2">The sequence shown here is derived from an EMBL/GenBank/DDBJ whole genome shotgun (WGS) entry which is preliminary data.</text>
</comment>
<reference evidence="2 3" key="1">
    <citation type="submission" date="2019-03" db="EMBL/GenBank/DDBJ databases">
        <title>Genomics of glacier-inhabiting Cryobacterium strains.</title>
        <authorList>
            <person name="Liu Q."/>
            <person name="Xin Y.-H."/>
        </authorList>
    </citation>
    <scope>NUCLEOTIDE SEQUENCE [LARGE SCALE GENOMIC DNA]</scope>
    <source>
        <strain evidence="2 3">Hh14</strain>
    </source>
</reference>
<name>A0A4R9A5U0_9MICO</name>
<proteinExistence type="predicted"/>
<accession>A0A4R9A5U0</accession>
<dbReference type="Proteomes" id="UP000297447">
    <property type="component" value="Unassembled WGS sequence"/>
</dbReference>
<dbReference type="OrthoDB" id="107064at2"/>